<accession>A0A392R7B2</accession>
<dbReference type="EMBL" id="LXQA010196127">
    <property type="protein sequence ID" value="MCI32498.1"/>
    <property type="molecule type" value="Genomic_DNA"/>
</dbReference>
<proteinExistence type="predicted"/>
<evidence type="ECO:0000313" key="1">
    <source>
        <dbReference type="EMBL" id="MCI32498.1"/>
    </source>
</evidence>
<organism evidence="1 2">
    <name type="scientific">Trifolium medium</name>
    <dbReference type="NCBI Taxonomy" id="97028"/>
    <lineage>
        <taxon>Eukaryota</taxon>
        <taxon>Viridiplantae</taxon>
        <taxon>Streptophyta</taxon>
        <taxon>Embryophyta</taxon>
        <taxon>Tracheophyta</taxon>
        <taxon>Spermatophyta</taxon>
        <taxon>Magnoliopsida</taxon>
        <taxon>eudicotyledons</taxon>
        <taxon>Gunneridae</taxon>
        <taxon>Pentapetalae</taxon>
        <taxon>rosids</taxon>
        <taxon>fabids</taxon>
        <taxon>Fabales</taxon>
        <taxon>Fabaceae</taxon>
        <taxon>Papilionoideae</taxon>
        <taxon>50 kb inversion clade</taxon>
        <taxon>NPAAA clade</taxon>
        <taxon>Hologalegina</taxon>
        <taxon>IRL clade</taxon>
        <taxon>Trifolieae</taxon>
        <taxon>Trifolium</taxon>
    </lineage>
</organism>
<dbReference type="PANTHER" id="PTHR10775:SF182">
    <property type="entry name" value="TRANSPOSON, EN_SPM-LIKE, TRANSPOSASE-ASSOCIATED DOMAIN PROTEIN-RELATED"/>
    <property type="match status" value="1"/>
</dbReference>
<comment type="caution">
    <text evidence="1">The sequence shown here is derived from an EMBL/GenBank/DDBJ whole genome shotgun (WGS) entry which is preliminary data.</text>
</comment>
<name>A0A392R7B2_9FABA</name>
<dbReference type="Proteomes" id="UP000265520">
    <property type="component" value="Unassembled WGS sequence"/>
</dbReference>
<dbReference type="PANTHER" id="PTHR10775">
    <property type="entry name" value="OS08G0208400 PROTEIN"/>
    <property type="match status" value="1"/>
</dbReference>
<evidence type="ECO:0000313" key="2">
    <source>
        <dbReference type="Proteomes" id="UP000265520"/>
    </source>
</evidence>
<dbReference type="AlphaFoldDB" id="A0A392R7B2"/>
<reference evidence="1 2" key="1">
    <citation type="journal article" date="2018" name="Front. Plant Sci.">
        <title>Red Clover (Trifolium pratense) and Zigzag Clover (T. medium) - A Picture of Genomic Similarities and Differences.</title>
        <authorList>
            <person name="Dluhosova J."/>
            <person name="Istvanek J."/>
            <person name="Nedelnik J."/>
            <person name="Repkova J."/>
        </authorList>
    </citation>
    <scope>NUCLEOTIDE SEQUENCE [LARGE SCALE GENOMIC DNA]</scope>
    <source>
        <strain evidence="2">cv. 10/8</strain>
        <tissue evidence="1">Leaf</tissue>
    </source>
</reference>
<sequence>MLPEGNKLPNRNYEAKKILCPMGMEYKKIHACPNDCILYRNEYEELKDCPTCGQSRFKLKDGDLNSDENTKRPPAKVLWYLPIIPRFKRLFANANDAKNIRWHAIEREVVDVDMDNRLEDMINDIGPE</sequence>
<keyword evidence="2" id="KW-1185">Reference proteome</keyword>
<feature type="non-terminal residue" evidence="1">
    <location>
        <position position="128"/>
    </location>
</feature>
<protein>
    <submittedName>
        <fullName evidence="1">Uncharacterized protein</fullName>
    </submittedName>
</protein>